<gene>
    <name evidence="1" type="ORF">ACFS7Y_15435</name>
</gene>
<dbReference type="InterPro" id="IPR014710">
    <property type="entry name" value="RmlC-like_jellyroll"/>
</dbReference>
<evidence type="ECO:0000313" key="2">
    <source>
        <dbReference type="Proteomes" id="UP001597525"/>
    </source>
</evidence>
<protein>
    <submittedName>
        <fullName evidence="1">Crp/Fnr family transcriptional regulator</fullName>
    </submittedName>
</protein>
<dbReference type="RefSeq" id="WP_320184943.1">
    <property type="nucleotide sequence ID" value="NZ_CP138332.1"/>
</dbReference>
<name>A0ABW6BGX9_9SPHI</name>
<dbReference type="EMBL" id="JBHUPB010000010">
    <property type="protein sequence ID" value="MFD2968790.1"/>
    <property type="molecule type" value="Genomic_DNA"/>
</dbReference>
<accession>A0ABW6BGX9</accession>
<proteinExistence type="predicted"/>
<dbReference type="Gene3D" id="2.60.120.10">
    <property type="entry name" value="Jelly Rolls"/>
    <property type="match status" value="1"/>
</dbReference>
<dbReference type="SUPFAM" id="SSF51206">
    <property type="entry name" value="cAMP-binding domain-like"/>
    <property type="match status" value="1"/>
</dbReference>
<evidence type="ECO:0000313" key="1">
    <source>
        <dbReference type="EMBL" id="MFD2968790.1"/>
    </source>
</evidence>
<dbReference type="InterPro" id="IPR018490">
    <property type="entry name" value="cNMP-bd_dom_sf"/>
</dbReference>
<keyword evidence="2" id="KW-1185">Reference proteome</keyword>
<sequence>MEKSIKFFLDVVAEGISLESGLLFEIQRAAELAAYRKGEFWLSRGKRIGDIAFIITGCAMGYRYENRVQNVTKLWNSNEVIIEGCSLLPKRHPDDRVIFLEDSELLIFSIKMLESIQDRFPGTRNLIKHLLAIALDKEHNLLYQLKFRKAADRLRIAQKDYSKPFNLLTATQKSSYLGVSRQSFYNLI</sequence>
<reference evidence="2" key="1">
    <citation type="journal article" date="2019" name="Int. J. Syst. Evol. Microbiol.">
        <title>The Global Catalogue of Microorganisms (GCM) 10K type strain sequencing project: providing services to taxonomists for standard genome sequencing and annotation.</title>
        <authorList>
            <consortium name="The Broad Institute Genomics Platform"/>
            <consortium name="The Broad Institute Genome Sequencing Center for Infectious Disease"/>
            <person name="Wu L."/>
            <person name="Ma J."/>
        </authorList>
    </citation>
    <scope>NUCLEOTIDE SEQUENCE [LARGE SCALE GENOMIC DNA]</scope>
    <source>
        <strain evidence="2">KCTC 22814</strain>
    </source>
</reference>
<dbReference type="Proteomes" id="UP001597525">
    <property type="component" value="Unassembled WGS sequence"/>
</dbReference>
<comment type="caution">
    <text evidence="1">The sequence shown here is derived from an EMBL/GenBank/DDBJ whole genome shotgun (WGS) entry which is preliminary data.</text>
</comment>
<organism evidence="1 2">
    <name type="scientific">Sphingobacterium bambusae</name>
    <dbReference type="NCBI Taxonomy" id="662858"/>
    <lineage>
        <taxon>Bacteria</taxon>
        <taxon>Pseudomonadati</taxon>
        <taxon>Bacteroidota</taxon>
        <taxon>Sphingobacteriia</taxon>
        <taxon>Sphingobacteriales</taxon>
        <taxon>Sphingobacteriaceae</taxon>
        <taxon>Sphingobacterium</taxon>
    </lineage>
</organism>